<evidence type="ECO:0000256" key="1">
    <source>
        <dbReference type="ARBA" id="ARBA00004127"/>
    </source>
</evidence>
<dbReference type="GO" id="GO:0000139">
    <property type="term" value="C:Golgi membrane"/>
    <property type="evidence" value="ECO:0007669"/>
    <property type="project" value="TreeGrafter"/>
</dbReference>
<keyword evidence="5 8" id="KW-0812">Transmembrane</keyword>
<name>A0AAV4B7I5_9GAST</name>
<evidence type="ECO:0000256" key="3">
    <source>
        <dbReference type="ARBA" id="ARBA00022448"/>
    </source>
</evidence>
<dbReference type="Proteomes" id="UP000735302">
    <property type="component" value="Unassembled WGS sequence"/>
</dbReference>
<evidence type="ECO:0000256" key="6">
    <source>
        <dbReference type="ARBA" id="ARBA00022989"/>
    </source>
</evidence>
<feature type="transmembrane region" description="Helical" evidence="8">
    <location>
        <begin position="66"/>
        <end position="84"/>
    </location>
</feature>
<dbReference type="AlphaFoldDB" id="A0AAV4B7I5"/>
<comment type="caution">
    <text evidence="9">The sequence shown here is derived from an EMBL/GenBank/DDBJ whole genome shotgun (WGS) entry which is preliminary data.</text>
</comment>
<dbReference type="GO" id="GO:0005789">
    <property type="term" value="C:endoplasmic reticulum membrane"/>
    <property type="evidence" value="ECO:0007669"/>
    <property type="project" value="TreeGrafter"/>
</dbReference>
<feature type="transmembrane region" description="Helical" evidence="8">
    <location>
        <begin position="31"/>
        <end position="51"/>
    </location>
</feature>
<evidence type="ECO:0000256" key="2">
    <source>
        <dbReference type="ARBA" id="ARBA00010694"/>
    </source>
</evidence>
<keyword evidence="7 8" id="KW-0472">Membrane</keyword>
<evidence type="ECO:0000256" key="8">
    <source>
        <dbReference type="SAM" id="Phobius"/>
    </source>
</evidence>
<feature type="transmembrane region" description="Helical" evidence="8">
    <location>
        <begin position="134"/>
        <end position="156"/>
    </location>
</feature>
<dbReference type="PANTHER" id="PTHR10778">
    <property type="entry name" value="SOLUTE CARRIER FAMILY 35 MEMBER B"/>
    <property type="match status" value="1"/>
</dbReference>
<sequence length="181" mass="20719">MASDTGDAAYDYLMWLTATWLLKCLMKPFPLKYGVTVLHFLPLPGFLLLYSDISRCLGELSASDPYMLPVVGFSVPWACLWLLLNTLTQFICIRSVFILTTECTSLTVTLVVTLRKFISLVFSIVYFRNTFTSAHWVGAALVFFGTLMFVEVFSYFETYRRFEAYISGDAKKVTQEEKKKE</sequence>
<keyword evidence="4" id="KW-0762">Sugar transport</keyword>
<gene>
    <name evidence="9" type="ORF">PoB_004196200</name>
</gene>
<protein>
    <submittedName>
        <fullName evidence="9">UDP-xylose and udp-n-acetylglucosamine transporter</fullName>
    </submittedName>
</protein>
<comment type="subcellular location">
    <subcellularLocation>
        <location evidence="1">Endomembrane system</location>
        <topology evidence="1">Multi-pass membrane protein</topology>
    </subcellularLocation>
</comment>
<evidence type="ECO:0000256" key="5">
    <source>
        <dbReference type="ARBA" id="ARBA00022692"/>
    </source>
</evidence>
<accession>A0AAV4B7I5</accession>
<dbReference type="GO" id="GO:0005462">
    <property type="term" value="F:UDP-N-acetylglucosamine transmembrane transporter activity"/>
    <property type="evidence" value="ECO:0007669"/>
    <property type="project" value="TreeGrafter"/>
</dbReference>
<dbReference type="EMBL" id="BLXT01004610">
    <property type="protein sequence ID" value="GFO15457.1"/>
    <property type="molecule type" value="Genomic_DNA"/>
</dbReference>
<proteinExistence type="inferred from homology"/>
<keyword evidence="10" id="KW-1185">Reference proteome</keyword>
<evidence type="ECO:0000313" key="10">
    <source>
        <dbReference type="Proteomes" id="UP000735302"/>
    </source>
</evidence>
<dbReference type="GO" id="GO:0005464">
    <property type="term" value="F:UDP-xylose transmembrane transporter activity"/>
    <property type="evidence" value="ECO:0007669"/>
    <property type="project" value="TreeGrafter"/>
</dbReference>
<keyword evidence="3" id="KW-0813">Transport</keyword>
<keyword evidence="6 8" id="KW-1133">Transmembrane helix</keyword>
<dbReference type="Pfam" id="PF08449">
    <property type="entry name" value="UAA"/>
    <property type="match status" value="1"/>
</dbReference>
<organism evidence="9 10">
    <name type="scientific">Plakobranchus ocellatus</name>
    <dbReference type="NCBI Taxonomy" id="259542"/>
    <lineage>
        <taxon>Eukaryota</taxon>
        <taxon>Metazoa</taxon>
        <taxon>Spiralia</taxon>
        <taxon>Lophotrochozoa</taxon>
        <taxon>Mollusca</taxon>
        <taxon>Gastropoda</taxon>
        <taxon>Heterobranchia</taxon>
        <taxon>Euthyneura</taxon>
        <taxon>Panpulmonata</taxon>
        <taxon>Sacoglossa</taxon>
        <taxon>Placobranchoidea</taxon>
        <taxon>Plakobranchidae</taxon>
        <taxon>Plakobranchus</taxon>
    </lineage>
</organism>
<feature type="transmembrane region" description="Helical" evidence="8">
    <location>
        <begin position="96"/>
        <end position="114"/>
    </location>
</feature>
<reference evidence="9 10" key="1">
    <citation type="journal article" date="2021" name="Elife">
        <title>Chloroplast acquisition without the gene transfer in kleptoplastic sea slugs, Plakobranchus ocellatus.</title>
        <authorList>
            <person name="Maeda T."/>
            <person name="Takahashi S."/>
            <person name="Yoshida T."/>
            <person name="Shimamura S."/>
            <person name="Takaki Y."/>
            <person name="Nagai Y."/>
            <person name="Toyoda A."/>
            <person name="Suzuki Y."/>
            <person name="Arimoto A."/>
            <person name="Ishii H."/>
            <person name="Satoh N."/>
            <person name="Nishiyama T."/>
            <person name="Hasebe M."/>
            <person name="Maruyama T."/>
            <person name="Minagawa J."/>
            <person name="Obokata J."/>
            <person name="Shigenobu S."/>
        </authorList>
    </citation>
    <scope>NUCLEOTIDE SEQUENCE [LARGE SCALE GENOMIC DNA]</scope>
</reference>
<dbReference type="PANTHER" id="PTHR10778:SF4">
    <property type="entry name" value="NUCLEOTIDE SUGAR TRANSPORTER SLC35B4"/>
    <property type="match status" value="1"/>
</dbReference>
<comment type="similarity">
    <text evidence="2">Belongs to the nucleotide-sugar transporter family. SLC35B subfamily.</text>
</comment>
<dbReference type="InterPro" id="IPR013657">
    <property type="entry name" value="SCL35B1-4/HUT1"/>
</dbReference>
<evidence type="ECO:0000256" key="4">
    <source>
        <dbReference type="ARBA" id="ARBA00022597"/>
    </source>
</evidence>
<evidence type="ECO:0000313" key="9">
    <source>
        <dbReference type="EMBL" id="GFO15457.1"/>
    </source>
</evidence>
<evidence type="ECO:0000256" key="7">
    <source>
        <dbReference type="ARBA" id="ARBA00023136"/>
    </source>
</evidence>